<dbReference type="EMBL" id="GBXM01103749">
    <property type="protein sequence ID" value="JAH04828.1"/>
    <property type="molecule type" value="Transcribed_RNA"/>
</dbReference>
<feature type="region of interest" description="Disordered" evidence="1">
    <location>
        <begin position="1"/>
        <end position="75"/>
    </location>
</feature>
<evidence type="ECO:0000256" key="1">
    <source>
        <dbReference type="SAM" id="MobiDB-lite"/>
    </source>
</evidence>
<reference evidence="2" key="2">
    <citation type="journal article" date="2015" name="Fish Shellfish Immunol.">
        <title>Early steps in the European eel (Anguilla anguilla)-Vibrio vulnificus interaction in the gills: Role of the RtxA13 toxin.</title>
        <authorList>
            <person name="Callol A."/>
            <person name="Pajuelo D."/>
            <person name="Ebbesson L."/>
            <person name="Teles M."/>
            <person name="MacKenzie S."/>
            <person name="Amaro C."/>
        </authorList>
    </citation>
    <scope>NUCLEOTIDE SEQUENCE</scope>
</reference>
<organism evidence="2">
    <name type="scientific">Anguilla anguilla</name>
    <name type="common">European freshwater eel</name>
    <name type="synonym">Muraena anguilla</name>
    <dbReference type="NCBI Taxonomy" id="7936"/>
    <lineage>
        <taxon>Eukaryota</taxon>
        <taxon>Metazoa</taxon>
        <taxon>Chordata</taxon>
        <taxon>Craniata</taxon>
        <taxon>Vertebrata</taxon>
        <taxon>Euteleostomi</taxon>
        <taxon>Actinopterygii</taxon>
        <taxon>Neopterygii</taxon>
        <taxon>Teleostei</taxon>
        <taxon>Anguilliformes</taxon>
        <taxon>Anguillidae</taxon>
        <taxon>Anguilla</taxon>
    </lineage>
</organism>
<evidence type="ECO:0000313" key="2">
    <source>
        <dbReference type="EMBL" id="JAH04828.1"/>
    </source>
</evidence>
<reference evidence="2" key="1">
    <citation type="submission" date="2014-11" db="EMBL/GenBank/DDBJ databases">
        <authorList>
            <person name="Amaro Gonzalez C."/>
        </authorList>
    </citation>
    <scope>NUCLEOTIDE SEQUENCE</scope>
</reference>
<dbReference type="AlphaFoldDB" id="A0A0E9PLY5"/>
<name>A0A0E9PLY5_ANGAN</name>
<feature type="compositionally biased region" description="Polar residues" evidence="1">
    <location>
        <begin position="1"/>
        <end position="12"/>
    </location>
</feature>
<accession>A0A0E9PLY5</accession>
<protein>
    <submittedName>
        <fullName evidence="2">Uncharacterized protein</fullName>
    </submittedName>
</protein>
<sequence>MTGSDRNASVSSFGPLPHAGAENGPTATLKATGRQTCHQSDHRVQRSKFKVILGNVKAGVHKPPPPTTGLKRQLP</sequence>
<proteinExistence type="predicted"/>